<dbReference type="AlphaFoldDB" id="B4VRM6"/>
<reference evidence="2 3" key="1">
    <citation type="submission" date="2008-07" db="EMBL/GenBank/DDBJ databases">
        <authorList>
            <person name="Tandeau de Marsac N."/>
            <person name="Ferriera S."/>
            <person name="Johnson J."/>
            <person name="Kravitz S."/>
            <person name="Beeson K."/>
            <person name="Sutton G."/>
            <person name="Rogers Y.-H."/>
            <person name="Friedman R."/>
            <person name="Frazier M."/>
            <person name="Venter J.C."/>
        </authorList>
    </citation>
    <scope>NUCLEOTIDE SEQUENCE [LARGE SCALE GENOMIC DNA]</scope>
    <source>
        <strain evidence="2 3">PCC 7420</strain>
    </source>
</reference>
<evidence type="ECO:0000313" key="2">
    <source>
        <dbReference type="EMBL" id="EDX75462.1"/>
    </source>
</evidence>
<protein>
    <submittedName>
        <fullName evidence="2">Uncharacterized protein</fullName>
    </submittedName>
</protein>
<feature type="compositionally biased region" description="Polar residues" evidence="1">
    <location>
        <begin position="38"/>
        <end position="55"/>
    </location>
</feature>
<proteinExistence type="predicted"/>
<gene>
    <name evidence="2" type="ORF">MC7420_1380</name>
</gene>
<evidence type="ECO:0000313" key="3">
    <source>
        <dbReference type="Proteomes" id="UP000003835"/>
    </source>
</evidence>
<keyword evidence="3" id="KW-1185">Reference proteome</keyword>
<sequence length="72" mass="7981">MAVNAHDIRDRSVSRFQSTPAHSLLSLVKTGDAGPQAPETNRGGQRRFFTSQDTLAPQICHRGSGRREFTWA</sequence>
<dbReference type="EMBL" id="DS989849">
    <property type="protein sequence ID" value="EDX75462.1"/>
    <property type="molecule type" value="Genomic_DNA"/>
</dbReference>
<evidence type="ECO:0000256" key="1">
    <source>
        <dbReference type="SAM" id="MobiDB-lite"/>
    </source>
</evidence>
<name>B4VRM6_9CYAN</name>
<dbReference type="HOGENOM" id="CLU_2715416_0_0_3"/>
<dbReference type="Proteomes" id="UP000003835">
    <property type="component" value="Unassembled WGS sequence"/>
</dbReference>
<organism evidence="2 3">
    <name type="scientific">Coleofasciculus chthonoplastes PCC 7420</name>
    <dbReference type="NCBI Taxonomy" id="118168"/>
    <lineage>
        <taxon>Bacteria</taxon>
        <taxon>Bacillati</taxon>
        <taxon>Cyanobacteriota</taxon>
        <taxon>Cyanophyceae</taxon>
        <taxon>Coleofasciculales</taxon>
        <taxon>Coleofasciculaceae</taxon>
        <taxon>Coleofasciculus</taxon>
    </lineage>
</organism>
<accession>B4VRM6</accession>
<feature type="region of interest" description="Disordered" evidence="1">
    <location>
        <begin position="26"/>
        <end position="57"/>
    </location>
</feature>